<evidence type="ECO:0000313" key="3">
    <source>
        <dbReference type="Proteomes" id="UP001316087"/>
    </source>
</evidence>
<feature type="transmembrane region" description="Helical" evidence="1">
    <location>
        <begin position="9"/>
        <end position="31"/>
    </location>
</feature>
<sequence>MKSFALIKGFIFGAVFSFVAALLFMLIGQILAGGVTSFRGESWLYFSVVIPFALTFTVLGGYFHNRKDLSNKKLWLISLICAFLVTLYSGTVGAIFGETIVRGGMETINIDGTLVWGTIYAFILIPFTTPFARLLIGIFYKMIRRQSKNY</sequence>
<feature type="transmembrane region" description="Helical" evidence="1">
    <location>
        <begin position="75"/>
        <end position="97"/>
    </location>
</feature>
<organism evidence="2 3">
    <name type="scientific">Solibacillus palustris</name>
    <dbReference type="NCBI Taxonomy" id="2908203"/>
    <lineage>
        <taxon>Bacteria</taxon>
        <taxon>Bacillati</taxon>
        <taxon>Bacillota</taxon>
        <taxon>Bacilli</taxon>
        <taxon>Bacillales</taxon>
        <taxon>Caryophanaceae</taxon>
        <taxon>Solibacillus</taxon>
    </lineage>
</organism>
<keyword evidence="1" id="KW-1133">Transmembrane helix</keyword>
<evidence type="ECO:0008006" key="4">
    <source>
        <dbReference type="Google" id="ProtNLM"/>
    </source>
</evidence>
<evidence type="ECO:0000313" key="2">
    <source>
        <dbReference type="EMBL" id="MCH7321519.1"/>
    </source>
</evidence>
<feature type="transmembrane region" description="Helical" evidence="1">
    <location>
        <begin position="43"/>
        <end position="63"/>
    </location>
</feature>
<reference evidence="2 3" key="1">
    <citation type="submission" date="2022-03" db="EMBL/GenBank/DDBJ databases">
        <authorList>
            <person name="Jo J.-H."/>
            <person name="Im W.-T."/>
        </authorList>
    </citation>
    <scope>NUCLEOTIDE SEQUENCE [LARGE SCALE GENOMIC DNA]</scope>
    <source>
        <strain evidence="2 3">MA9</strain>
    </source>
</reference>
<keyword evidence="3" id="KW-1185">Reference proteome</keyword>
<keyword evidence="1" id="KW-0472">Membrane</keyword>
<feature type="transmembrane region" description="Helical" evidence="1">
    <location>
        <begin position="117"/>
        <end position="140"/>
    </location>
</feature>
<comment type="caution">
    <text evidence="2">The sequence shown here is derived from an EMBL/GenBank/DDBJ whole genome shotgun (WGS) entry which is preliminary data.</text>
</comment>
<gene>
    <name evidence="2" type="ORF">LZ480_06390</name>
</gene>
<evidence type="ECO:0000256" key="1">
    <source>
        <dbReference type="SAM" id="Phobius"/>
    </source>
</evidence>
<name>A0ABS9UBH1_9BACL</name>
<dbReference type="RefSeq" id="WP_241368544.1">
    <property type="nucleotide sequence ID" value="NZ_JAKZFC010000001.1"/>
</dbReference>
<keyword evidence="1" id="KW-0812">Transmembrane</keyword>
<proteinExistence type="predicted"/>
<dbReference type="EMBL" id="JAKZFC010000001">
    <property type="protein sequence ID" value="MCH7321519.1"/>
    <property type="molecule type" value="Genomic_DNA"/>
</dbReference>
<dbReference type="Proteomes" id="UP001316087">
    <property type="component" value="Unassembled WGS sequence"/>
</dbReference>
<protein>
    <recommendedName>
        <fullName evidence="4">DUF2798 domain-containing protein</fullName>
    </recommendedName>
</protein>
<accession>A0ABS9UBH1</accession>